<evidence type="ECO:0000313" key="1">
    <source>
        <dbReference type="EMBL" id="KAH7945956.1"/>
    </source>
</evidence>
<organism evidence="1 2">
    <name type="scientific">Dermacentor silvarum</name>
    <name type="common">Tick</name>
    <dbReference type="NCBI Taxonomy" id="543639"/>
    <lineage>
        <taxon>Eukaryota</taxon>
        <taxon>Metazoa</taxon>
        <taxon>Ecdysozoa</taxon>
        <taxon>Arthropoda</taxon>
        <taxon>Chelicerata</taxon>
        <taxon>Arachnida</taxon>
        <taxon>Acari</taxon>
        <taxon>Parasitiformes</taxon>
        <taxon>Ixodida</taxon>
        <taxon>Ixodoidea</taxon>
        <taxon>Ixodidae</taxon>
        <taxon>Rhipicephalinae</taxon>
        <taxon>Dermacentor</taxon>
    </lineage>
</organism>
<protein>
    <submittedName>
        <fullName evidence="1">Uncharacterized protein</fullName>
    </submittedName>
</protein>
<keyword evidence="2" id="KW-1185">Reference proteome</keyword>
<gene>
    <name evidence="1" type="ORF">HPB49_017835</name>
</gene>
<dbReference type="EMBL" id="CM023475">
    <property type="protein sequence ID" value="KAH7945956.1"/>
    <property type="molecule type" value="Genomic_DNA"/>
</dbReference>
<evidence type="ECO:0000313" key="2">
    <source>
        <dbReference type="Proteomes" id="UP000821865"/>
    </source>
</evidence>
<proteinExistence type="predicted"/>
<comment type="caution">
    <text evidence="1">The sequence shown here is derived from an EMBL/GenBank/DDBJ whole genome shotgun (WGS) entry which is preliminary data.</text>
</comment>
<reference evidence="1" key="1">
    <citation type="submission" date="2020-05" db="EMBL/GenBank/DDBJ databases">
        <title>Large-scale comparative analyses of tick genomes elucidate their genetic diversity and vector capacities.</title>
        <authorList>
            <person name="Jia N."/>
            <person name="Wang J."/>
            <person name="Shi W."/>
            <person name="Du L."/>
            <person name="Sun Y."/>
            <person name="Zhan W."/>
            <person name="Jiang J."/>
            <person name="Wang Q."/>
            <person name="Zhang B."/>
            <person name="Ji P."/>
            <person name="Sakyi L.B."/>
            <person name="Cui X."/>
            <person name="Yuan T."/>
            <person name="Jiang B."/>
            <person name="Yang W."/>
            <person name="Lam T.T.-Y."/>
            <person name="Chang Q."/>
            <person name="Ding S."/>
            <person name="Wang X."/>
            <person name="Zhu J."/>
            <person name="Ruan X."/>
            <person name="Zhao L."/>
            <person name="Wei J."/>
            <person name="Que T."/>
            <person name="Du C."/>
            <person name="Cheng J."/>
            <person name="Dai P."/>
            <person name="Han X."/>
            <person name="Huang E."/>
            <person name="Gao Y."/>
            <person name="Liu J."/>
            <person name="Shao H."/>
            <person name="Ye R."/>
            <person name="Li L."/>
            <person name="Wei W."/>
            <person name="Wang X."/>
            <person name="Wang C."/>
            <person name="Yang T."/>
            <person name="Huo Q."/>
            <person name="Li W."/>
            <person name="Guo W."/>
            <person name="Chen H."/>
            <person name="Zhou L."/>
            <person name="Ni X."/>
            <person name="Tian J."/>
            <person name="Zhou Y."/>
            <person name="Sheng Y."/>
            <person name="Liu T."/>
            <person name="Pan Y."/>
            <person name="Xia L."/>
            <person name="Li J."/>
            <person name="Zhao F."/>
            <person name="Cao W."/>
        </authorList>
    </citation>
    <scope>NUCLEOTIDE SEQUENCE</scope>
    <source>
        <strain evidence="1">Dsil-2018</strain>
    </source>
</reference>
<name>A0ACB8CM12_DERSI</name>
<accession>A0ACB8CM12</accession>
<dbReference type="Proteomes" id="UP000821865">
    <property type="component" value="Chromosome 6"/>
</dbReference>
<sequence length="168" mass="19094">MCPRSAGSFCGNQPTSGWRDHHHDDASLVLFQLMNALRRRFSGRTINISILIGSDFYWDVVTGQVSRLSPQVTAVETRFGWTVQGTLHNFSQGSTVQRTSVVFGTEESPRDDAPMKSPKGEKRPPPTRLSIRNKVTQRWLKVTAKDGFMYSKRQFNDEYKPDNTQLSQ</sequence>